<dbReference type="OrthoDB" id="8673349at2"/>
<proteinExistence type="predicted"/>
<evidence type="ECO:0000256" key="1">
    <source>
        <dbReference type="ARBA" id="ARBA00023239"/>
    </source>
</evidence>
<evidence type="ECO:0000259" key="2">
    <source>
        <dbReference type="Pfam" id="PF04909"/>
    </source>
</evidence>
<feature type="domain" description="Amidohydrolase-related" evidence="2">
    <location>
        <begin position="104"/>
        <end position="372"/>
    </location>
</feature>
<dbReference type="Gene3D" id="3.20.20.140">
    <property type="entry name" value="Metal-dependent hydrolases"/>
    <property type="match status" value="1"/>
</dbReference>
<keyword evidence="4" id="KW-1185">Reference proteome</keyword>
<dbReference type="PANTHER" id="PTHR21240">
    <property type="entry name" value="2-AMINO-3-CARBOXYLMUCONATE-6-SEMIALDEHYDE DECARBOXYLASE"/>
    <property type="match status" value="1"/>
</dbReference>
<accession>A0A064CT50</accession>
<keyword evidence="1" id="KW-0456">Lyase</keyword>
<reference evidence="3" key="1">
    <citation type="submission" date="2014-05" db="EMBL/GenBank/DDBJ databases">
        <title>Genome sequence of Mycobacterium aromaticivorans strain JS19b1T (= DSM 45407T).</title>
        <authorList>
            <person name="Kwak Y."/>
            <person name="Park G.-S."/>
            <person name="Li Q.X."/>
            <person name="Lee S.-E."/>
            <person name="Shin J.-H."/>
        </authorList>
    </citation>
    <scope>NUCLEOTIDE SEQUENCE [LARGE SCALE GENOMIC DNA]</scope>
    <source>
        <strain evidence="3">JS19b1</strain>
    </source>
</reference>
<gene>
    <name evidence="3" type="ORF">Y900_024540</name>
</gene>
<protein>
    <submittedName>
        <fullName evidence="3">Amidohydrolase</fullName>
    </submittedName>
</protein>
<evidence type="ECO:0000313" key="3">
    <source>
        <dbReference type="EMBL" id="KDF02008.1"/>
    </source>
</evidence>
<dbReference type="eggNOG" id="COG2159">
    <property type="taxonomic scope" value="Bacteria"/>
</dbReference>
<dbReference type="InterPro" id="IPR032466">
    <property type="entry name" value="Metal_Hydrolase"/>
</dbReference>
<dbReference type="InterPro" id="IPR032465">
    <property type="entry name" value="ACMSD"/>
</dbReference>
<dbReference type="SUPFAM" id="SSF51556">
    <property type="entry name" value="Metallo-dependent hydrolases"/>
    <property type="match status" value="1"/>
</dbReference>
<organism evidence="3 4">
    <name type="scientific">Mycolicibacterium aromaticivorans JS19b1 = JCM 16368</name>
    <dbReference type="NCBI Taxonomy" id="1440774"/>
    <lineage>
        <taxon>Bacteria</taxon>
        <taxon>Bacillati</taxon>
        <taxon>Actinomycetota</taxon>
        <taxon>Actinomycetes</taxon>
        <taxon>Mycobacteriales</taxon>
        <taxon>Mycobacteriaceae</taxon>
        <taxon>Mycolicibacterium</taxon>
    </lineage>
</organism>
<dbReference type="GO" id="GO:0005737">
    <property type="term" value="C:cytoplasm"/>
    <property type="evidence" value="ECO:0007669"/>
    <property type="project" value="TreeGrafter"/>
</dbReference>
<dbReference type="EMBL" id="JALN02000001">
    <property type="protein sequence ID" value="KDF02008.1"/>
    <property type="molecule type" value="Genomic_DNA"/>
</dbReference>
<dbReference type="Pfam" id="PF04909">
    <property type="entry name" value="Amidohydro_2"/>
    <property type="match status" value="1"/>
</dbReference>
<evidence type="ECO:0000313" key="4">
    <source>
        <dbReference type="Proteomes" id="UP000022835"/>
    </source>
</evidence>
<name>A0A064CT50_9MYCO</name>
<dbReference type="Proteomes" id="UP000022835">
    <property type="component" value="Unassembled WGS sequence"/>
</dbReference>
<dbReference type="GO" id="GO:0019748">
    <property type="term" value="P:secondary metabolic process"/>
    <property type="evidence" value="ECO:0007669"/>
    <property type="project" value="TreeGrafter"/>
</dbReference>
<dbReference type="InterPro" id="IPR006680">
    <property type="entry name" value="Amidohydro-rel"/>
</dbReference>
<sequence>MNNVAPYLIISADTHAELPTERYREYVDPEYREDFEAYLAEKQAAAQAGGFIDEEFAQTWFDEHGEGIAGGWDVAQRDKELDGDGVAGEVIFPDADAVTGVAGAPFGAGLGQSGDLDPGRAMAGARAHNRWLSELCSHSPERRAGVAVIPILADVDAAVAEITRAADAGLRGGILIPVLWGDYPPYHDRRYDKVWAACQDLQMPVHTHVGPAPSAEYGEHLGIYTTEVRWWGARPLWFALWAGVFERFPALRWGATECGAFWANDLLWLMDTRFLREHSAKKMSRALEGDLTMPPSAYFDRNCFIGATTTERRELARRYEIGVPNMLWGNDYPHPEGTWPNTRKWLRHAFWDIPIDETRQMLGLAAAEIYHFDRKALAPLVERIGPTPDDLGQDDAVSIPKWEAARQAGRHWLTDTDPLADLVEN</sequence>
<comment type="caution">
    <text evidence="3">The sequence shown here is derived from an EMBL/GenBank/DDBJ whole genome shotgun (WGS) entry which is preliminary data.</text>
</comment>
<dbReference type="AlphaFoldDB" id="A0A064CT50"/>
<dbReference type="GO" id="GO:0016787">
    <property type="term" value="F:hydrolase activity"/>
    <property type="evidence" value="ECO:0007669"/>
    <property type="project" value="UniProtKB-KW"/>
</dbReference>
<dbReference type="RefSeq" id="WP_036344836.1">
    <property type="nucleotide sequence ID" value="NZ_JALN02000001.1"/>
</dbReference>
<dbReference type="PANTHER" id="PTHR21240:SF28">
    <property type="entry name" value="ISO-OROTATE DECARBOXYLASE (EUROFUNG)"/>
    <property type="match status" value="1"/>
</dbReference>
<dbReference type="GO" id="GO:0016831">
    <property type="term" value="F:carboxy-lyase activity"/>
    <property type="evidence" value="ECO:0007669"/>
    <property type="project" value="InterPro"/>
</dbReference>
<dbReference type="STRING" id="1440774.Y900_024540"/>